<dbReference type="InterPro" id="IPR004860">
    <property type="entry name" value="LAGLIDADG_dom"/>
</dbReference>
<gene>
    <name evidence="3" type="primary">rnl</name>
</gene>
<keyword evidence="3" id="KW-0378">Hydrolase</keyword>
<name>A6XKD3_9PEZI</name>
<dbReference type="GO" id="GO:0005739">
    <property type="term" value="C:mitochondrion"/>
    <property type="evidence" value="ECO:0007669"/>
    <property type="project" value="UniProtKB-ARBA"/>
</dbReference>
<evidence type="ECO:0000313" key="3">
    <source>
        <dbReference type="EMBL" id="ABI15910.1"/>
    </source>
</evidence>
<dbReference type="Gene3D" id="3.10.28.10">
    <property type="entry name" value="Homing endonucleases"/>
    <property type="match status" value="2"/>
</dbReference>
<accession>A6XKD3</accession>
<organism evidence="3">
    <name type="scientific">Ophiostoma himal-ulmi</name>
    <dbReference type="NCBI Taxonomy" id="61193"/>
    <lineage>
        <taxon>Eukaryota</taxon>
        <taxon>Fungi</taxon>
        <taxon>Dikarya</taxon>
        <taxon>Ascomycota</taxon>
        <taxon>Pezizomycotina</taxon>
        <taxon>Sordariomycetes</taxon>
        <taxon>Sordariomycetidae</taxon>
        <taxon>Ophiostomatales</taxon>
        <taxon>Ophiostomataceae</taxon>
        <taxon>Ophiostoma</taxon>
    </lineage>
</organism>
<keyword evidence="3" id="KW-0255">Endonuclease</keyword>
<dbReference type="EMBL" id="DQ831711">
    <property type="protein sequence ID" value="ABI15910.1"/>
    <property type="molecule type" value="Genomic_DNA"/>
</dbReference>
<dbReference type="InterPro" id="IPR027434">
    <property type="entry name" value="Homing_endonucl"/>
</dbReference>
<feature type="domain" description="Homing endonuclease LAGLIDADG" evidence="1">
    <location>
        <begin position="42"/>
        <end position="138"/>
    </location>
</feature>
<dbReference type="PANTHER" id="PTHR36181">
    <property type="entry name" value="INTRON-ENCODED ENDONUCLEASE AI3-RELATED"/>
    <property type="match status" value="1"/>
</dbReference>
<keyword evidence="3" id="KW-0496">Mitochondrion</keyword>
<proteinExistence type="predicted"/>
<dbReference type="Pfam" id="PF00961">
    <property type="entry name" value="LAGLIDADG_1"/>
    <property type="match status" value="1"/>
</dbReference>
<evidence type="ECO:0000259" key="2">
    <source>
        <dbReference type="Pfam" id="PF14528"/>
    </source>
</evidence>
<sequence length="358" mass="41600">MLIINDECFAASPLRRFAASPLRRFAAQYFNKDNNKFLEWFVGFTDAEGCFHIKKKTMSNGNTRYYFEFVIKLHIDNVALLKHIQESLGIGRIAIRTNSSICSFEVGSEKDLRILIDIFDNIELMPPKYLDFLSFRKAFFLYFDRSGLVTKFLIESIEDIRSNHNIKRTNYTTPVEFKCVTTDYKLLGLFEGDGSFGVQKQGLSSKFEIELTITQRPLLESVQNYLINELKLGDSESLVKQIRIIELPAKGNSKPTVRLTVTGVNLLHNYFNVICKVLFSKAHLKDENIKNLIIKLINSMNSARLSTYKEETKYLTNEEYYILNASQPASQKKWYDTRWKKKNKNKQKRRNSLNLTVK</sequence>
<geneLocation type="mitochondrion" evidence="3"/>
<protein>
    <submittedName>
        <fullName evidence="3">Putative LAGLIDADG endonuclease/maturase</fullName>
    </submittedName>
</protein>
<reference evidence="3" key="1">
    <citation type="journal article" date="2007" name="Mycol. Res.">
        <title>The sporadic occurrence of a group I intron-like element in the mtDNA rnl gene of Ophiostoma novo-ulmi subsp. americana.</title>
        <authorList>
            <person name="Sethuraman J."/>
            <person name="Okoli C.V."/>
            <person name="Majer A."/>
            <person name="Corkery T.L."/>
            <person name="Hausner G."/>
        </authorList>
    </citation>
    <scope>NUCLEOTIDE SEQUENCE</scope>
    <source>
        <strain evidence="3">CBS 374.67</strain>
    </source>
</reference>
<feature type="domain" description="Homing endonuclease LAGLIDADG" evidence="2">
    <location>
        <begin position="186"/>
        <end position="226"/>
    </location>
</feature>
<dbReference type="SUPFAM" id="SSF55608">
    <property type="entry name" value="Homing endonucleases"/>
    <property type="match status" value="2"/>
</dbReference>
<keyword evidence="3" id="KW-0540">Nuclease</keyword>
<evidence type="ECO:0000259" key="1">
    <source>
        <dbReference type="Pfam" id="PF00961"/>
    </source>
</evidence>
<dbReference type="AlphaFoldDB" id="A6XKD3"/>
<dbReference type="PANTHER" id="PTHR36181:SF2">
    <property type="entry name" value="INTRON-ENCODED ENDONUCLEASE AI3-RELATED"/>
    <property type="match status" value="1"/>
</dbReference>
<dbReference type="Pfam" id="PF14528">
    <property type="entry name" value="LAGLIDADG_3"/>
    <property type="match status" value="1"/>
</dbReference>
<dbReference type="InterPro" id="IPR051289">
    <property type="entry name" value="LAGLIDADG_Endonuclease"/>
</dbReference>
<dbReference type="GO" id="GO:0004519">
    <property type="term" value="F:endonuclease activity"/>
    <property type="evidence" value="ECO:0007669"/>
    <property type="project" value="UniProtKB-KW"/>
</dbReference>